<dbReference type="HOGENOM" id="CLU_477416_0_0_1"/>
<sequence length="571" mass="65283">MDWRIQAYKHLHIEERSKPKNAPEPDLSRCRVLSRFGNMIVPPNQDAPKMDDQDLGEWLKGPKQKTEPESRKSGFSILLCGRPERVHDDLIDDAEDSREVRADFSNIPFNKVTSRYESPKEAAKAALKHFQAHTHMGQVLKRRTPYFSVADVVEPEKGKIPFLIRSYTGLMTEPFPAGTEKTVYTAIFDTGMEDFKENLAFTSTYFHSNDTSFGIILGCTQKDVEKATTLLRECGSSRNHQLLLPAVFLELQRERLANIRKEHATKALQLQDNFEDVRYYKNGRKAFKFGYQPWSIAECTKGLSELSTDSIVIAEDIKIALRQLSKLKRHAKELAEREEKLKEIPDAKKKKLTWDNTHCFIDLFDDIGDDLELVSGVIAVNAKAATTTAEEMIKNSARKDARWSMGLGFVATAYLPITALATIFAMPIFDFKAHWRDMDNQPANWSESSDSPASASPSSSQPIMSIYFTYWISTSIVLTWLTIEVWWFMCSEIEHWRWDRHLSLRLLAQAAEQLNEIRLWAGESWIQVVTWVVKSRSPLEYFREKRRKSQSRKGVNGGSGGGVQSRQTSQV</sequence>
<keyword evidence="1" id="KW-0175">Coiled coil</keyword>
<dbReference type="InParanoid" id="C7YSU8"/>
<dbReference type="RefSeq" id="XP_003051423.1">
    <property type="nucleotide sequence ID" value="XM_003051377.1"/>
</dbReference>
<evidence type="ECO:0000313" key="4">
    <source>
        <dbReference type="EMBL" id="EEU45710.1"/>
    </source>
</evidence>
<dbReference type="GeneID" id="9666332"/>
<dbReference type="OrthoDB" id="3561681at2759"/>
<feature type="region of interest" description="Disordered" evidence="2">
    <location>
        <begin position="39"/>
        <end position="73"/>
    </location>
</feature>
<keyword evidence="3" id="KW-0472">Membrane</keyword>
<feature type="region of interest" description="Disordered" evidence="2">
    <location>
        <begin position="544"/>
        <end position="571"/>
    </location>
</feature>
<evidence type="ECO:0000256" key="3">
    <source>
        <dbReference type="SAM" id="Phobius"/>
    </source>
</evidence>
<dbReference type="Proteomes" id="UP000005206">
    <property type="component" value="Chromosome 5"/>
</dbReference>
<evidence type="ECO:0000256" key="1">
    <source>
        <dbReference type="SAM" id="Coils"/>
    </source>
</evidence>
<evidence type="ECO:0000256" key="2">
    <source>
        <dbReference type="SAM" id="MobiDB-lite"/>
    </source>
</evidence>
<feature type="transmembrane region" description="Helical" evidence="3">
    <location>
        <begin position="468"/>
        <end position="490"/>
    </location>
</feature>
<feature type="transmembrane region" description="Helical" evidence="3">
    <location>
        <begin position="407"/>
        <end position="429"/>
    </location>
</feature>
<keyword evidence="5" id="KW-1185">Reference proteome</keyword>
<accession>C7YSU8</accession>
<evidence type="ECO:0000313" key="5">
    <source>
        <dbReference type="Proteomes" id="UP000005206"/>
    </source>
</evidence>
<gene>
    <name evidence="4" type="ORF">NECHADRAFT_80858</name>
</gene>
<keyword evidence="3" id="KW-1133">Transmembrane helix</keyword>
<dbReference type="AlphaFoldDB" id="C7YSU8"/>
<dbReference type="EMBL" id="GG698899">
    <property type="protein sequence ID" value="EEU45710.1"/>
    <property type="molecule type" value="Genomic_DNA"/>
</dbReference>
<feature type="coiled-coil region" evidence="1">
    <location>
        <begin position="317"/>
        <end position="344"/>
    </location>
</feature>
<proteinExistence type="predicted"/>
<dbReference type="VEuPathDB" id="FungiDB:NECHADRAFT_80858"/>
<keyword evidence="3" id="KW-0812">Transmembrane</keyword>
<dbReference type="eggNOG" id="ENOG502RIVS">
    <property type="taxonomic scope" value="Eukaryota"/>
</dbReference>
<organism evidence="4 5">
    <name type="scientific">Fusarium vanettenii (strain ATCC MYA-4622 / CBS 123669 / FGSC 9596 / NRRL 45880 / 77-13-4)</name>
    <name type="common">Fusarium solani subsp. pisi</name>
    <dbReference type="NCBI Taxonomy" id="660122"/>
    <lineage>
        <taxon>Eukaryota</taxon>
        <taxon>Fungi</taxon>
        <taxon>Dikarya</taxon>
        <taxon>Ascomycota</taxon>
        <taxon>Pezizomycotina</taxon>
        <taxon>Sordariomycetes</taxon>
        <taxon>Hypocreomycetidae</taxon>
        <taxon>Hypocreales</taxon>
        <taxon>Nectriaceae</taxon>
        <taxon>Fusarium</taxon>
        <taxon>Fusarium solani species complex</taxon>
        <taxon>Fusarium vanettenii</taxon>
    </lineage>
</organism>
<protein>
    <submittedName>
        <fullName evidence="4">Uncharacterized protein</fullName>
    </submittedName>
</protein>
<name>C7YSU8_FUSV7</name>
<dbReference type="KEGG" id="nhe:NECHADRAFT_80858"/>
<reference evidence="4 5" key="1">
    <citation type="journal article" date="2009" name="PLoS Genet.">
        <title>The genome of Nectria haematococca: contribution of supernumerary chromosomes to gene expansion.</title>
        <authorList>
            <person name="Coleman J.J."/>
            <person name="Rounsley S.D."/>
            <person name="Rodriguez-Carres M."/>
            <person name="Kuo A."/>
            <person name="Wasmann C.C."/>
            <person name="Grimwood J."/>
            <person name="Schmutz J."/>
            <person name="Taga M."/>
            <person name="White G.J."/>
            <person name="Zhou S."/>
            <person name="Schwartz D.C."/>
            <person name="Freitag M."/>
            <person name="Ma L.J."/>
            <person name="Danchin E.G."/>
            <person name="Henrissat B."/>
            <person name="Coutinho P.M."/>
            <person name="Nelson D.R."/>
            <person name="Straney D."/>
            <person name="Napoli C.A."/>
            <person name="Barker B.M."/>
            <person name="Gribskov M."/>
            <person name="Rep M."/>
            <person name="Kroken S."/>
            <person name="Molnar I."/>
            <person name="Rensing C."/>
            <person name="Kennell J.C."/>
            <person name="Zamora J."/>
            <person name="Farman M.L."/>
            <person name="Selker E.U."/>
            <person name="Salamov A."/>
            <person name="Shapiro H."/>
            <person name="Pangilinan J."/>
            <person name="Lindquist E."/>
            <person name="Lamers C."/>
            <person name="Grigoriev I.V."/>
            <person name="Geiser D.M."/>
            <person name="Covert S.F."/>
            <person name="Temporini E."/>
            <person name="Vanetten H.D."/>
        </authorList>
    </citation>
    <scope>NUCLEOTIDE SEQUENCE [LARGE SCALE GENOMIC DNA]</scope>
    <source>
        <strain evidence="5">ATCC MYA-4622 / CBS 123669 / FGSC 9596 / NRRL 45880 / 77-13-4</strain>
    </source>
</reference>